<dbReference type="PANTHER" id="PTHR21090">
    <property type="entry name" value="AROM/DEHYDROQUINATE SYNTHASE"/>
    <property type="match status" value="1"/>
</dbReference>
<proteinExistence type="predicted"/>
<accession>A0A383EDA1</accession>
<gene>
    <name evidence="3" type="ORF">METZ01_LOCUS507670</name>
</gene>
<dbReference type="GO" id="GO:0003866">
    <property type="term" value="F:3-phosphoshikimate 1-carboxyvinyltransferase activity"/>
    <property type="evidence" value="ECO:0007669"/>
    <property type="project" value="TreeGrafter"/>
</dbReference>
<dbReference type="Pfam" id="PF00275">
    <property type="entry name" value="EPSP_synthase"/>
    <property type="match status" value="1"/>
</dbReference>
<feature type="non-terminal residue" evidence="3">
    <location>
        <position position="92"/>
    </location>
</feature>
<evidence type="ECO:0000259" key="2">
    <source>
        <dbReference type="Pfam" id="PF00275"/>
    </source>
</evidence>
<evidence type="ECO:0000313" key="3">
    <source>
        <dbReference type="EMBL" id="SVE54816.1"/>
    </source>
</evidence>
<organism evidence="3">
    <name type="scientific">marine metagenome</name>
    <dbReference type="NCBI Taxonomy" id="408172"/>
    <lineage>
        <taxon>unclassified sequences</taxon>
        <taxon>metagenomes</taxon>
        <taxon>ecological metagenomes</taxon>
    </lineage>
</organism>
<protein>
    <recommendedName>
        <fullName evidence="2">Enolpyruvate transferase domain-containing protein</fullName>
    </recommendedName>
</protein>
<dbReference type="InterPro" id="IPR013792">
    <property type="entry name" value="RNA3'P_cycl/enolpyr_Trfase_a/b"/>
</dbReference>
<dbReference type="Gene3D" id="3.65.10.10">
    <property type="entry name" value="Enolpyruvate transferase domain"/>
    <property type="match status" value="1"/>
</dbReference>
<dbReference type="EMBL" id="UINC01224970">
    <property type="protein sequence ID" value="SVE54816.1"/>
    <property type="molecule type" value="Genomic_DNA"/>
</dbReference>
<dbReference type="InterPro" id="IPR001986">
    <property type="entry name" value="Enolpyruvate_Tfrase_dom"/>
</dbReference>
<keyword evidence="1" id="KW-0808">Transferase</keyword>
<sequence>MDFVVEPGEGLNGEIILPGDKSISHRAIMCASLASGTSTIKGFLESEDCLATMRSFQELGVDITKEGNFLKIEGKGLYGLRKPEGILDVGNS</sequence>
<feature type="domain" description="Enolpyruvate transferase" evidence="2">
    <location>
        <begin position="6"/>
        <end position="92"/>
    </location>
</feature>
<dbReference type="GO" id="GO:0009423">
    <property type="term" value="P:chorismate biosynthetic process"/>
    <property type="evidence" value="ECO:0007669"/>
    <property type="project" value="TreeGrafter"/>
</dbReference>
<name>A0A383EDA1_9ZZZZ</name>
<reference evidence="3" key="1">
    <citation type="submission" date="2018-05" db="EMBL/GenBank/DDBJ databases">
        <authorList>
            <person name="Lanie J.A."/>
            <person name="Ng W.-L."/>
            <person name="Kazmierczak K.M."/>
            <person name="Andrzejewski T.M."/>
            <person name="Davidsen T.M."/>
            <person name="Wayne K.J."/>
            <person name="Tettelin H."/>
            <person name="Glass J.I."/>
            <person name="Rusch D."/>
            <person name="Podicherti R."/>
            <person name="Tsui H.-C.T."/>
            <person name="Winkler M.E."/>
        </authorList>
    </citation>
    <scope>NUCLEOTIDE SEQUENCE</scope>
</reference>
<evidence type="ECO:0000256" key="1">
    <source>
        <dbReference type="ARBA" id="ARBA00022679"/>
    </source>
</evidence>
<dbReference type="SUPFAM" id="SSF55205">
    <property type="entry name" value="EPT/RTPC-like"/>
    <property type="match status" value="1"/>
</dbReference>
<dbReference type="InterPro" id="IPR036968">
    <property type="entry name" value="Enolpyruvate_Tfrase_sf"/>
</dbReference>
<dbReference type="PANTHER" id="PTHR21090:SF5">
    <property type="entry name" value="PENTAFUNCTIONAL AROM POLYPEPTIDE"/>
    <property type="match status" value="1"/>
</dbReference>
<dbReference type="AlphaFoldDB" id="A0A383EDA1"/>